<dbReference type="SUPFAM" id="SSF53098">
    <property type="entry name" value="Ribonuclease H-like"/>
    <property type="match status" value="1"/>
</dbReference>
<organism evidence="2">
    <name type="scientific">Nicotiana tabacum</name>
    <name type="common">Common tobacco</name>
    <dbReference type="NCBI Taxonomy" id="4097"/>
    <lineage>
        <taxon>Eukaryota</taxon>
        <taxon>Viridiplantae</taxon>
        <taxon>Streptophyta</taxon>
        <taxon>Embryophyta</taxon>
        <taxon>Tracheophyta</taxon>
        <taxon>Spermatophyta</taxon>
        <taxon>Magnoliopsida</taxon>
        <taxon>eudicotyledons</taxon>
        <taxon>Gunneridae</taxon>
        <taxon>Pentapetalae</taxon>
        <taxon>asterids</taxon>
        <taxon>lamiids</taxon>
        <taxon>Solanales</taxon>
        <taxon>Solanaceae</taxon>
        <taxon>Nicotianoideae</taxon>
        <taxon>Nicotianeae</taxon>
        <taxon>Nicotiana</taxon>
    </lineage>
</organism>
<dbReference type="PANTHER" id="PTHR47266">
    <property type="entry name" value="ENDONUCLEASE-RELATED"/>
    <property type="match status" value="1"/>
</dbReference>
<proteinExistence type="predicted"/>
<dbReference type="RefSeq" id="XP_016452925.1">
    <property type="nucleotide sequence ID" value="XM_016597439.1"/>
</dbReference>
<dbReference type="AlphaFoldDB" id="A0A1S3YLW5"/>
<dbReference type="GO" id="GO:0003676">
    <property type="term" value="F:nucleic acid binding"/>
    <property type="evidence" value="ECO:0007669"/>
    <property type="project" value="InterPro"/>
</dbReference>
<reference evidence="2" key="1">
    <citation type="submission" date="2025-08" db="UniProtKB">
        <authorList>
            <consortium name="RefSeq"/>
        </authorList>
    </citation>
    <scope>IDENTIFICATION</scope>
</reference>
<evidence type="ECO:0000313" key="2">
    <source>
        <dbReference type="RefSeq" id="XP_016452925.1"/>
    </source>
</evidence>
<dbReference type="InterPro" id="IPR052160">
    <property type="entry name" value="Gypsy_RT_Integrase-like"/>
</dbReference>
<sequence>MGVLAHLAVQRQTLGREIQKLANDEIRLDETEEGDGLRKDIMEEAHSSRYSIHPGATKMYLDLKELYWWKGMKKQTDGQAERTIQALRDMLRACVIDFGGNWDDHLPLIEFSYNNNYQTSIGMAPYEALYGRRCRSPVGWFEPAEVPLIGP</sequence>
<dbReference type="InterPro" id="IPR041588">
    <property type="entry name" value="Integrase_H2C2"/>
</dbReference>
<protein>
    <recommendedName>
        <fullName evidence="1">Integrase zinc-binding domain-containing protein</fullName>
    </recommendedName>
</protein>
<dbReference type="PaxDb" id="4097-A0A1S3YLW5"/>
<evidence type="ECO:0000259" key="1">
    <source>
        <dbReference type="Pfam" id="PF17921"/>
    </source>
</evidence>
<dbReference type="OMA" id="MILIEAY"/>
<accession>A0A1S3YLW5</accession>
<dbReference type="Pfam" id="PF17921">
    <property type="entry name" value="Integrase_H2C2"/>
    <property type="match status" value="1"/>
</dbReference>
<dbReference type="KEGG" id="nta:107777429"/>
<dbReference type="InterPro" id="IPR012337">
    <property type="entry name" value="RNaseH-like_sf"/>
</dbReference>
<dbReference type="Gene3D" id="3.30.420.10">
    <property type="entry name" value="Ribonuclease H-like superfamily/Ribonuclease H"/>
    <property type="match status" value="1"/>
</dbReference>
<feature type="domain" description="Integrase zinc-binding" evidence="1">
    <location>
        <begin position="36"/>
        <end position="75"/>
    </location>
</feature>
<name>A0A1S3YLW5_TOBAC</name>
<dbReference type="OrthoDB" id="1909122at2759"/>
<gene>
    <name evidence="2" type="primary">LOC107777429</name>
</gene>
<dbReference type="InterPro" id="IPR036397">
    <property type="entry name" value="RNaseH_sf"/>
</dbReference>